<keyword evidence="2" id="KW-0472">Membrane</keyword>
<dbReference type="Proteomes" id="UP001652442">
    <property type="component" value="Unassembled WGS sequence"/>
</dbReference>
<accession>A0ABT2TFY5</accession>
<dbReference type="InterPro" id="IPR036465">
    <property type="entry name" value="vWFA_dom_sf"/>
</dbReference>
<protein>
    <submittedName>
        <fullName evidence="5">VWA domain-containing protein</fullName>
    </submittedName>
</protein>
<keyword evidence="2" id="KW-1133">Transmembrane helix</keyword>
<evidence type="ECO:0000256" key="1">
    <source>
        <dbReference type="SAM" id="MobiDB-lite"/>
    </source>
</evidence>
<keyword evidence="3" id="KW-0732">Signal</keyword>
<dbReference type="Pfam" id="PF24547">
    <property type="entry name" value="DUF7601"/>
    <property type="match status" value="1"/>
</dbReference>
<dbReference type="PANTHER" id="PTHR10579:SF43">
    <property type="entry name" value="ZINC FINGER (C3HC4-TYPE RING FINGER) FAMILY PROTEIN"/>
    <property type="match status" value="1"/>
</dbReference>
<dbReference type="EMBL" id="JAOQJQ010000001">
    <property type="protein sequence ID" value="MCU6761098.1"/>
    <property type="molecule type" value="Genomic_DNA"/>
</dbReference>
<sequence length="633" mass="67832">MGKKKRKVSAFTKGLAVLMILLLLPGLSASASGASDTTADNTAGESTDSQNTAVPKHHKYIRYNDDDSYTLTLDVTGVSESETSKSKLDVLLIVDQSKSMGTSMGSRGSRLDVLKEIITGKNSLSGAILENENIDGRMAIVSYSGSAGRGDTSWNDASTVLNWTDQKSDLDAKLKRIYAEGGTNCQAGLYEGQKVLKSARSDAQKVVIFLSDGEPTYYYDKNGKTQGSGNFDEGGKSASAAYSQAKKMTDLSGFYTVGISKKSDTEFLKKLVKQVNAREKGTYHADTAAKLTKIFEDITADITEYTCRNVTITDTLSEYVELDDEDPAYSVTAVDSQGRDVDLSEVDVEFSYDSSARTVTVQFPKDFVLDADVTYSIHFNIHPSQKAFDEFADKGYSATGSANSDASGNSTSSGKKGFFSNTSAELTYTYGTSENARSYTAEYEEKPVIQVSVQDKNASLTISKEVRGEMGDKKKTFSFTIRLKDKNKNPVSGEGTGIQAAVYACEGGILPGVTGVEAPEQSSVEFEKDGTAVVSLKHGQTLTIKNLPDGYFFEVTENAEGNTGYTVTYNGEQSDCASGILDGDQTAAVVNQKEYVPDTGIVDGTAGDGILPAAGILAAGAVCGLMLRRRMKH</sequence>
<dbReference type="SMART" id="SM00327">
    <property type="entry name" value="VWA"/>
    <property type="match status" value="1"/>
</dbReference>
<dbReference type="InterPro" id="IPR055384">
    <property type="entry name" value="DUF7604"/>
</dbReference>
<dbReference type="PANTHER" id="PTHR10579">
    <property type="entry name" value="CALCIUM-ACTIVATED CHLORIDE CHANNEL REGULATOR"/>
    <property type="match status" value="1"/>
</dbReference>
<keyword evidence="2" id="KW-0812">Transmembrane</keyword>
<feature type="transmembrane region" description="Helical" evidence="2">
    <location>
        <begin position="609"/>
        <end position="627"/>
    </location>
</feature>
<dbReference type="InterPro" id="IPR051266">
    <property type="entry name" value="CLCR"/>
</dbReference>
<comment type="caution">
    <text evidence="5">The sequence shown here is derived from an EMBL/GenBank/DDBJ whole genome shotgun (WGS) entry which is preliminary data.</text>
</comment>
<feature type="domain" description="VWFA" evidence="4">
    <location>
        <begin position="89"/>
        <end position="298"/>
    </location>
</feature>
<dbReference type="InterPro" id="IPR055382">
    <property type="entry name" value="DUF7601"/>
</dbReference>
<dbReference type="Pfam" id="PF24558">
    <property type="entry name" value="DUF7604"/>
    <property type="match status" value="1"/>
</dbReference>
<evidence type="ECO:0000256" key="2">
    <source>
        <dbReference type="SAM" id="Phobius"/>
    </source>
</evidence>
<evidence type="ECO:0000259" key="4">
    <source>
        <dbReference type="PROSITE" id="PS50234"/>
    </source>
</evidence>
<dbReference type="Gene3D" id="2.60.40.1140">
    <property type="entry name" value="Collagen-binding surface protein Cna, B-type domain"/>
    <property type="match status" value="1"/>
</dbReference>
<evidence type="ECO:0000313" key="6">
    <source>
        <dbReference type="Proteomes" id="UP001652442"/>
    </source>
</evidence>
<dbReference type="RefSeq" id="WP_158423944.1">
    <property type="nucleotide sequence ID" value="NZ_JAOQJQ010000001.1"/>
</dbReference>
<keyword evidence="6" id="KW-1185">Reference proteome</keyword>
<organism evidence="5 6">
    <name type="scientific">Brotonthovivens ammoniilytica</name>
    <dbReference type="NCBI Taxonomy" id="2981725"/>
    <lineage>
        <taxon>Bacteria</taxon>
        <taxon>Bacillati</taxon>
        <taxon>Bacillota</taxon>
        <taxon>Clostridia</taxon>
        <taxon>Lachnospirales</taxon>
        <taxon>Lachnospiraceae</taxon>
        <taxon>Brotonthovivens</taxon>
    </lineage>
</organism>
<name>A0ABT2TFY5_9FIRM</name>
<feature type="compositionally biased region" description="Polar residues" evidence="1">
    <location>
        <begin position="36"/>
        <end position="53"/>
    </location>
</feature>
<reference evidence="5 6" key="1">
    <citation type="journal article" date="2021" name="ISME Commun">
        <title>Automated analysis of genomic sequences facilitates high-throughput and comprehensive description of bacteria.</title>
        <authorList>
            <person name="Hitch T.C.A."/>
        </authorList>
    </citation>
    <scope>NUCLEOTIDE SEQUENCE [LARGE SCALE GENOMIC DNA]</scope>
    <source>
        <strain evidence="5 6">Sanger_109</strain>
    </source>
</reference>
<dbReference type="InterPro" id="IPR002035">
    <property type="entry name" value="VWF_A"/>
</dbReference>
<dbReference type="SUPFAM" id="SSF53300">
    <property type="entry name" value="vWA-like"/>
    <property type="match status" value="1"/>
</dbReference>
<evidence type="ECO:0000256" key="3">
    <source>
        <dbReference type="SAM" id="SignalP"/>
    </source>
</evidence>
<feature type="chain" id="PRO_5045839387" evidence="3">
    <location>
        <begin position="32"/>
        <end position="633"/>
    </location>
</feature>
<dbReference type="CDD" id="cd00198">
    <property type="entry name" value="vWFA"/>
    <property type="match status" value="1"/>
</dbReference>
<feature type="signal peptide" evidence="3">
    <location>
        <begin position="1"/>
        <end position="31"/>
    </location>
</feature>
<gene>
    <name evidence="5" type="ORF">OCV88_01950</name>
</gene>
<proteinExistence type="predicted"/>
<dbReference type="Pfam" id="PF13519">
    <property type="entry name" value="VWA_2"/>
    <property type="match status" value="1"/>
</dbReference>
<dbReference type="Gene3D" id="3.40.50.410">
    <property type="entry name" value="von Willebrand factor, type A domain"/>
    <property type="match status" value="1"/>
</dbReference>
<dbReference type="PROSITE" id="PS50234">
    <property type="entry name" value="VWFA"/>
    <property type="match status" value="1"/>
</dbReference>
<evidence type="ECO:0000313" key="5">
    <source>
        <dbReference type="EMBL" id="MCU6761098.1"/>
    </source>
</evidence>
<feature type="region of interest" description="Disordered" evidence="1">
    <location>
        <begin position="34"/>
        <end position="57"/>
    </location>
</feature>